<dbReference type="Gene3D" id="1.10.10.10">
    <property type="entry name" value="Winged helix-like DNA-binding domain superfamily/Winged helix DNA-binding domain"/>
    <property type="match status" value="1"/>
</dbReference>
<dbReference type="SUPFAM" id="SSF46785">
    <property type="entry name" value="Winged helix' DNA-binding domain"/>
    <property type="match status" value="1"/>
</dbReference>
<dbReference type="PANTHER" id="PTHR30427">
    <property type="entry name" value="TRANSCRIPTIONAL ACTIVATOR PROTEIN LYSR"/>
    <property type="match status" value="1"/>
</dbReference>
<dbReference type="Proteomes" id="UP001595593">
    <property type="component" value="Unassembled WGS sequence"/>
</dbReference>
<evidence type="ECO:0000313" key="7">
    <source>
        <dbReference type="Proteomes" id="UP001595593"/>
    </source>
</evidence>
<keyword evidence="7" id="KW-1185">Reference proteome</keyword>
<dbReference type="SUPFAM" id="SSF53850">
    <property type="entry name" value="Periplasmic binding protein-like II"/>
    <property type="match status" value="1"/>
</dbReference>
<keyword evidence="4" id="KW-0804">Transcription</keyword>
<dbReference type="Pfam" id="PF00126">
    <property type="entry name" value="HTH_1"/>
    <property type="match status" value="1"/>
</dbReference>
<dbReference type="RefSeq" id="WP_379594610.1">
    <property type="nucleotide sequence ID" value="NZ_JBHRTN010000004.1"/>
</dbReference>
<feature type="domain" description="HTH lysR-type" evidence="5">
    <location>
        <begin position="1"/>
        <end position="61"/>
    </location>
</feature>
<reference evidence="7" key="1">
    <citation type="journal article" date="2019" name="Int. J. Syst. Evol. Microbiol.">
        <title>The Global Catalogue of Microorganisms (GCM) 10K type strain sequencing project: providing services to taxonomists for standard genome sequencing and annotation.</title>
        <authorList>
            <consortium name="The Broad Institute Genomics Platform"/>
            <consortium name="The Broad Institute Genome Sequencing Center for Infectious Disease"/>
            <person name="Wu L."/>
            <person name="Ma J."/>
        </authorList>
    </citation>
    <scope>NUCLEOTIDE SEQUENCE [LARGE SCALE GENOMIC DNA]</scope>
    <source>
        <strain evidence="7">KCTC 52094</strain>
    </source>
</reference>
<dbReference type="PRINTS" id="PR00039">
    <property type="entry name" value="HTHLYSR"/>
</dbReference>
<dbReference type="InterPro" id="IPR000847">
    <property type="entry name" value="LysR_HTH_N"/>
</dbReference>
<dbReference type="InterPro" id="IPR036388">
    <property type="entry name" value="WH-like_DNA-bd_sf"/>
</dbReference>
<keyword evidence="2" id="KW-0805">Transcription regulation</keyword>
<protein>
    <submittedName>
        <fullName evidence="6">LysR family transcriptional regulator</fullName>
    </submittedName>
</protein>
<dbReference type="PANTHER" id="PTHR30427:SF1">
    <property type="entry name" value="TRANSCRIPTIONAL ACTIVATOR PROTEIN LYSR"/>
    <property type="match status" value="1"/>
</dbReference>
<keyword evidence="3" id="KW-0238">DNA-binding</keyword>
<evidence type="ECO:0000313" key="6">
    <source>
        <dbReference type="EMBL" id="MFC3124235.1"/>
    </source>
</evidence>
<dbReference type="PROSITE" id="PS50931">
    <property type="entry name" value="HTH_LYSR"/>
    <property type="match status" value="1"/>
</dbReference>
<proteinExistence type="inferred from homology"/>
<comment type="similarity">
    <text evidence="1">Belongs to the LysR transcriptional regulatory family.</text>
</comment>
<dbReference type="InterPro" id="IPR005119">
    <property type="entry name" value="LysR_subst-bd"/>
</dbReference>
<organism evidence="6 7">
    <name type="scientific">Teichococcus globiformis</name>
    <dbReference type="NCBI Taxonomy" id="2307229"/>
    <lineage>
        <taxon>Bacteria</taxon>
        <taxon>Pseudomonadati</taxon>
        <taxon>Pseudomonadota</taxon>
        <taxon>Alphaproteobacteria</taxon>
        <taxon>Acetobacterales</taxon>
        <taxon>Roseomonadaceae</taxon>
        <taxon>Roseomonas</taxon>
    </lineage>
</organism>
<evidence type="ECO:0000256" key="4">
    <source>
        <dbReference type="ARBA" id="ARBA00023163"/>
    </source>
</evidence>
<dbReference type="InterPro" id="IPR036390">
    <property type="entry name" value="WH_DNA-bd_sf"/>
</dbReference>
<dbReference type="Pfam" id="PF03466">
    <property type="entry name" value="LysR_substrate"/>
    <property type="match status" value="1"/>
</dbReference>
<dbReference type="EMBL" id="JBHRTN010000004">
    <property type="protein sequence ID" value="MFC3124235.1"/>
    <property type="molecule type" value="Genomic_DNA"/>
</dbReference>
<comment type="caution">
    <text evidence="6">The sequence shown here is derived from an EMBL/GenBank/DDBJ whole genome shotgun (WGS) entry which is preliminary data.</text>
</comment>
<accession>A0ABV7FYI3</accession>
<gene>
    <name evidence="6" type="ORF">ACFOD4_04110</name>
</gene>
<evidence type="ECO:0000256" key="2">
    <source>
        <dbReference type="ARBA" id="ARBA00023015"/>
    </source>
</evidence>
<sequence length="317" mass="33780">MTPARLRQLEAFLAVLSSGGVGQAAEMLSLSQPAVTKLLRALEEETDLPLFDRSRRRLRPTPEARRLAVEVEAMMGAARRVDQLVSDMRSAGVGELRIASLPLLGTVFMPRLLAAFAENEGQPRLALTVASSHEVLEAVGAGQAELGFVLPLEGMAPLEVAAPFRMPAVLVVPPGHRLAGSAGVAPREMEGEAMVMLGRQYRLRHMIDELFERHGVSRRITAETQNAEAAVAMAGAGLGCAVTDPVTAALGAPPERRVKLSPTAEFHVHVLAPPGRPLSTLARRFLGRVAEGLAGFGVRPAGGRRGARAERVDSRAR</sequence>
<dbReference type="Gene3D" id="3.40.190.290">
    <property type="match status" value="1"/>
</dbReference>
<evidence type="ECO:0000256" key="1">
    <source>
        <dbReference type="ARBA" id="ARBA00009437"/>
    </source>
</evidence>
<evidence type="ECO:0000256" key="3">
    <source>
        <dbReference type="ARBA" id="ARBA00023125"/>
    </source>
</evidence>
<name>A0ABV7FYI3_9PROT</name>
<evidence type="ECO:0000259" key="5">
    <source>
        <dbReference type="PROSITE" id="PS50931"/>
    </source>
</evidence>